<gene>
    <name evidence="1" type="ORF">SAMN05192546_10424</name>
</gene>
<dbReference type="Gene3D" id="3.20.20.140">
    <property type="entry name" value="Metal-dependent hydrolases"/>
    <property type="match status" value="1"/>
</dbReference>
<accession>A0A1H3M747</accession>
<dbReference type="AlphaFoldDB" id="A0A1H3M747"/>
<evidence type="ECO:0000313" key="2">
    <source>
        <dbReference type="Proteomes" id="UP000199230"/>
    </source>
</evidence>
<evidence type="ECO:0000313" key="1">
    <source>
        <dbReference type="EMBL" id="SDY72560.1"/>
    </source>
</evidence>
<dbReference type="OrthoDB" id="9804920at2"/>
<organism evidence="1 2">
    <name type="scientific">Tindallia californiensis</name>
    <dbReference type="NCBI Taxonomy" id="159292"/>
    <lineage>
        <taxon>Bacteria</taxon>
        <taxon>Bacillati</taxon>
        <taxon>Bacillota</taxon>
        <taxon>Clostridia</taxon>
        <taxon>Peptostreptococcales</taxon>
        <taxon>Tindalliaceae</taxon>
        <taxon>Tindallia</taxon>
    </lineage>
</organism>
<dbReference type="PANTHER" id="PTHR10443:SF12">
    <property type="entry name" value="DIPEPTIDASE"/>
    <property type="match status" value="1"/>
</dbReference>
<reference evidence="1 2" key="1">
    <citation type="submission" date="2016-10" db="EMBL/GenBank/DDBJ databases">
        <authorList>
            <person name="de Groot N.N."/>
        </authorList>
    </citation>
    <scope>NUCLEOTIDE SEQUENCE [LARGE SCALE GENOMIC DNA]</scope>
    <source>
        <strain evidence="1 2">APO</strain>
    </source>
</reference>
<dbReference type="PROSITE" id="PS51365">
    <property type="entry name" value="RENAL_DIPEPTIDASE_2"/>
    <property type="match status" value="1"/>
</dbReference>
<dbReference type="CDD" id="cd01301">
    <property type="entry name" value="rDP_like"/>
    <property type="match status" value="1"/>
</dbReference>
<dbReference type="GO" id="GO:0006508">
    <property type="term" value="P:proteolysis"/>
    <property type="evidence" value="ECO:0007669"/>
    <property type="project" value="InterPro"/>
</dbReference>
<protein>
    <submittedName>
        <fullName evidence="1">Membrane dipeptidase</fullName>
    </submittedName>
</protein>
<name>A0A1H3M747_9FIRM</name>
<dbReference type="InterPro" id="IPR008257">
    <property type="entry name" value="Pept_M19"/>
</dbReference>
<dbReference type="GO" id="GO:0070573">
    <property type="term" value="F:metallodipeptidase activity"/>
    <property type="evidence" value="ECO:0007669"/>
    <property type="project" value="InterPro"/>
</dbReference>
<proteinExistence type="predicted"/>
<keyword evidence="2" id="KW-1185">Reference proteome</keyword>
<dbReference type="Proteomes" id="UP000199230">
    <property type="component" value="Unassembled WGS sequence"/>
</dbReference>
<dbReference type="PANTHER" id="PTHR10443">
    <property type="entry name" value="MICROSOMAL DIPEPTIDASE"/>
    <property type="match status" value="1"/>
</dbReference>
<dbReference type="STRING" id="159292.SAMN05192546_10424"/>
<dbReference type="RefSeq" id="WP_093312390.1">
    <property type="nucleotide sequence ID" value="NZ_FNPV01000004.1"/>
</dbReference>
<dbReference type="InterPro" id="IPR032466">
    <property type="entry name" value="Metal_Hydrolase"/>
</dbReference>
<dbReference type="Pfam" id="PF01244">
    <property type="entry name" value="Peptidase_M19"/>
    <property type="match status" value="1"/>
</dbReference>
<sequence length="504" mass="56205">MEKNNLRKKRRESLWKHPYKKSRFQKMTPMILILLFGSMAMKVVIAEMPISEGWKEIHHSSIVVDMHNDTMMKVVDSHTWLPVVDIGKESPEGFQLDLHKAQQGGLNVAFYAAYTADQRDVDDVVARTNSRSLALINALYWTVEQNQDNMTLARNTQEIEAGLAEGKHVAVASLEGMYQFGGENSKELLRQYHDLGIRAAGLVWNSPNRLGAGANVANNEENAGLTEAGREIISEMNRLGILVDVSHMNEKTFFDTLEITQVPVIASHSGVDGVRPHVRNLSDEQLLQLKENGGVVSINFWRTALANPGSSATVKHIVDHIDYAVNLIGIDHVGLGSDFDGATMPKDLPDASYLPSITKELASRGYHQEEIKKIVGGNNQRVLKEAEKFAENQVRHPWLQPPRLRVVPDVQMGEIVYDTKPTLSAKIMDSGDGAGNFFQYSIIVNGVVYQPSYHPDTGHISYQVERDLLGKGHTERDGNFHVVTFLAKNPIGLEVRETVIIYVL</sequence>
<dbReference type="EMBL" id="FNPV01000004">
    <property type="protein sequence ID" value="SDY72560.1"/>
    <property type="molecule type" value="Genomic_DNA"/>
</dbReference>
<dbReference type="SUPFAM" id="SSF51556">
    <property type="entry name" value="Metallo-dependent hydrolases"/>
    <property type="match status" value="1"/>
</dbReference>